<dbReference type="SUPFAM" id="SSF100939">
    <property type="entry name" value="SPOC domain-like"/>
    <property type="match status" value="1"/>
</dbReference>
<evidence type="ECO:0000256" key="3">
    <source>
        <dbReference type="ARBA" id="ARBA00023125"/>
    </source>
</evidence>
<gene>
    <name evidence="6" type="ORF">CGW93_01275</name>
</gene>
<dbReference type="NCBIfam" id="TIGR02779">
    <property type="entry name" value="NHEJ_ligase_lig"/>
    <property type="match status" value="1"/>
</dbReference>
<dbReference type="Gene3D" id="2.40.50.140">
    <property type="entry name" value="Nucleic acid-binding proteins"/>
    <property type="match status" value="1"/>
</dbReference>
<dbReference type="InterPro" id="IPR012310">
    <property type="entry name" value="DNA_ligase_ATP-dep_cent"/>
</dbReference>
<organism evidence="6 7">
    <name type="scientific">candidate division WOR-3 bacterium 4484_18</name>
    <dbReference type="NCBI Taxonomy" id="2020626"/>
    <lineage>
        <taxon>Bacteria</taxon>
        <taxon>Bacteria division WOR-3</taxon>
    </lineage>
</organism>
<dbReference type="GO" id="GO:0006303">
    <property type="term" value="P:double-strand break repair via nonhomologous end joining"/>
    <property type="evidence" value="ECO:0007669"/>
    <property type="project" value="InterPro"/>
</dbReference>
<dbReference type="SMART" id="SM00559">
    <property type="entry name" value="Ku78"/>
    <property type="match status" value="1"/>
</dbReference>
<evidence type="ECO:0000256" key="2">
    <source>
        <dbReference type="ARBA" id="ARBA00022598"/>
    </source>
</evidence>
<evidence type="ECO:0000259" key="5">
    <source>
        <dbReference type="PROSITE" id="PS50160"/>
    </source>
</evidence>
<dbReference type="Pfam" id="PF02735">
    <property type="entry name" value="Ku"/>
    <property type="match status" value="1"/>
</dbReference>
<dbReference type="EMBL" id="NMUJ01000007">
    <property type="protein sequence ID" value="OYV03428.1"/>
    <property type="molecule type" value="Genomic_DNA"/>
</dbReference>
<dbReference type="SUPFAM" id="SSF50249">
    <property type="entry name" value="Nucleic acid-binding proteins"/>
    <property type="match status" value="1"/>
</dbReference>
<comment type="catalytic activity">
    <reaction evidence="4">
        <text>ATP + (deoxyribonucleotide)n-3'-hydroxyl + 5'-phospho-(deoxyribonucleotide)m = (deoxyribonucleotide)n+m + AMP + diphosphate.</text>
        <dbReference type="EC" id="6.5.1.1"/>
    </reaction>
</comment>
<dbReference type="Proteomes" id="UP000216312">
    <property type="component" value="Unassembled WGS sequence"/>
</dbReference>
<dbReference type="Pfam" id="PF04679">
    <property type="entry name" value="DNA_ligase_A_C"/>
    <property type="match status" value="1"/>
</dbReference>
<dbReference type="CDD" id="cd07906">
    <property type="entry name" value="Adenylation_DNA_ligase_LigD_LigC"/>
    <property type="match status" value="1"/>
</dbReference>
<evidence type="ECO:0000313" key="7">
    <source>
        <dbReference type="Proteomes" id="UP000216312"/>
    </source>
</evidence>
<dbReference type="InterPro" id="IPR009187">
    <property type="entry name" value="Prok_Ku"/>
</dbReference>
<evidence type="ECO:0000313" key="6">
    <source>
        <dbReference type="EMBL" id="OYV03428.1"/>
    </source>
</evidence>
<dbReference type="PANTHER" id="PTHR41251:SF1">
    <property type="entry name" value="NON-HOMOLOGOUS END JOINING PROTEIN KU"/>
    <property type="match status" value="1"/>
</dbReference>
<dbReference type="GO" id="GO:0003690">
    <property type="term" value="F:double-stranded DNA binding"/>
    <property type="evidence" value="ECO:0007669"/>
    <property type="project" value="TreeGrafter"/>
</dbReference>
<name>A0A257LUR7_UNCW3</name>
<dbReference type="GO" id="GO:0005524">
    <property type="term" value="F:ATP binding"/>
    <property type="evidence" value="ECO:0007669"/>
    <property type="project" value="InterPro"/>
</dbReference>
<feature type="domain" description="ATP-dependent DNA ligase family profile" evidence="5">
    <location>
        <begin position="324"/>
        <end position="437"/>
    </location>
</feature>
<dbReference type="PROSITE" id="PS00333">
    <property type="entry name" value="DNA_LIGASE_A2"/>
    <property type="match status" value="1"/>
</dbReference>
<dbReference type="InterPro" id="IPR016194">
    <property type="entry name" value="SPOC-like_C_dom_sf"/>
</dbReference>
<evidence type="ECO:0000256" key="1">
    <source>
        <dbReference type="ARBA" id="ARBA00012727"/>
    </source>
</evidence>
<protein>
    <recommendedName>
        <fullName evidence="1">DNA ligase (ATP)</fullName>
        <ecNumber evidence="1">6.5.1.1</ecNumber>
    </recommendedName>
</protein>
<dbReference type="InterPro" id="IPR012309">
    <property type="entry name" value="DNA_ligase_ATP-dep_C"/>
</dbReference>
<proteinExistence type="predicted"/>
<dbReference type="PROSITE" id="PS00697">
    <property type="entry name" value="DNA_LIGASE_A1"/>
    <property type="match status" value="1"/>
</dbReference>
<dbReference type="SUPFAM" id="SSF56091">
    <property type="entry name" value="DNA ligase/mRNA capping enzyme, catalytic domain"/>
    <property type="match status" value="1"/>
</dbReference>
<dbReference type="GO" id="GO:0003910">
    <property type="term" value="F:DNA ligase (ATP) activity"/>
    <property type="evidence" value="ECO:0007669"/>
    <property type="project" value="UniProtKB-EC"/>
</dbReference>
<dbReference type="EC" id="6.5.1.1" evidence="1"/>
<dbReference type="PANTHER" id="PTHR41251">
    <property type="entry name" value="NON-HOMOLOGOUS END JOINING PROTEIN KU"/>
    <property type="match status" value="1"/>
</dbReference>
<dbReference type="Gene3D" id="3.30.470.30">
    <property type="entry name" value="DNA ligase/mRNA capping enzyme"/>
    <property type="match status" value="1"/>
</dbReference>
<dbReference type="AlphaFoldDB" id="A0A257LUR7"/>
<dbReference type="Gene3D" id="3.30.1490.70">
    <property type="match status" value="1"/>
</dbReference>
<dbReference type="Pfam" id="PF01068">
    <property type="entry name" value="DNA_ligase_A_M"/>
    <property type="match status" value="1"/>
</dbReference>
<dbReference type="GO" id="GO:0006310">
    <property type="term" value="P:DNA recombination"/>
    <property type="evidence" value="ECO:0007669"/>
    <property type="project" value="InterPro"/>
</dbReference>
<comment type="caution">
    <text evidence="6">The sequence shown here is derived from an EMBL/GenBank/DDBJ whole genome shotgun (WGS) entry which is preliminary data.</text>
</comment>
<dbReference type="InterPro" id="IPR012340">
    <property type="entry name" value="NA-bd_OB-fold"/>
</dbReference>
<dbReference type="Gene3D" id="2.40.290.10">
    <property type="match status" value="1"/>
</dbReference>
<dbReference type="InterPro" id="IPR014146">
    <property type="entry name" value="LigD_ligase_dom"/>
</dbReference>
<dbReference type="InterPro" id="IPR006164">
    <property type="entry name" value="DNA_bd_Ku70/Ku80"/>
</dbReference>
<reference evidence="7" key="1">
    <citation type="submission" date="2017-07" db="EMBL/GenBank/DDBJ databases">
        <title>Novel pathways for hydrocarbon cycling and metabolic interdependencies in hydrothermal sediment communities.</title>
        <authorList>
            <person name="Dombrowski N."/>
            <person name="Seitz K."/>
            <person name="Teske A."/>
            <person name="Baker B."/>
        </authorList>
    </citation>
    <scope>NUCLEOTIDE SEQUENCE [LARGE SCALE GENOMIC DNA]</scope>
</reference>
<dbReference type="PROSITE" id="PS50160">
    <property type="entry name" value="DNA_LIGASE_A3"/>
    <property type="match status" value="1"/>
</dbReference>
<dbReference type="CDD" id="cd07971">
    <property type="entry name" value="OBF_DNA_ligase_LigD"/>
    <property type="match status" value="1"/>
</dbReference>
<accession>A0A257LUR7</accession>
<evidence type="ECO:0000256" key="4">
    <source>
        <dbReference type="ARBA" id="ARBA00034003"/>
    </source>
</evidence>
<dbReference type="NCBIfam" id="TIGR02772">
    <property type="entry name" value="Ku_bact"/>
    <property type="match status" value="1"/>
</dbReference>
<sequence length="529" mass="61039">MRAIWRGTITFALVNIPVKLYTAVHSRAISFKSLCPDCRSPLRYKKWCDHCNKEVHKPLKGYEISKGEYVIVEDTDFESVKIKSTHMIEIMEFVPRELLSMIFHEKSFYIAPDGESAKVYSVFYHALRELNRIAIGRFTFHNREYIVAIEAGDNCLYLHFVYYPMEVKPSMGITEVISLPSPNSEELALAKELITRLTKEKLDLTKFKDRYTEGLLKIIKSKAKGERLLESNDYLFEPKLDGIRAIIEKCGTSINIINRRGNTVTYKYPEIARDIDLHGDTAVLDGEIVIVEGGRPNFYRIEERELISDPLRIEVLSELHPATYYVFDILYANDESLLCKPLEERKELLKIIVQPHPRVDLCLYTEDGKALFNSIKSFNLEGVIAKLKGSPYEPGKRSRCWLKIKNYKTIDAIICGYTYGKGIRSPYFGALVLGLYKGSKLVYIGKVGTGWTEPQLKRLLEILKTLQINTPHFDIPYEVTWVRPCLVAVIQYIEWTQDLRLRNPSFKRLRFDKSPEDCKFNEAITTVKG</sequence>
<keyword evidence="3" id="KW-0238">DNA-binding</keyword>
<keyword evidence="2" id="KW-0436">Ligase</keyword>
<dbReference type="InterPro" id="IPR016059">
    <property type="entry name" value="DNA_ligase_ATP-dep_CS"/>
</dbReference>